<accession>A0A284VPY6</accession>
<dbReference type="GO" id="GO:0030170">
    <property type="term" value="F:pyridoxal phosphate binding"/>
    <property type="evidence" value="ECO:0007669"/>
    <property type="project" value="UniProtKB-UniRule"/>
</dbReference>
<evidence type="ECO:0000313" key="12">
    <source>
        <dbReference type="Proteomes" id="UP000218615"/>
    </source>
</evidence>
<evidence type="ECO:0000256" key="7">
    <source>
        <dbReference type="ARBA" id="ARBA00023004"/>
    </source>
</evidence>
<gene>
    <name evidence="9 11" type="primary">iscS</name>
    <name evidence="11" type="ORF">MNV_330014</name>
</gene>
<dbReference type="AlphaFoldDB" id="A0A284VPY6"/>
<organism evidence="11 12">
    <name type="scientific">Candidatus Methanoperedens nitratireducens</name>
    <dbReference type="NCBI Taxonomy" id="1392998"/>
    <lineage>
        <taxon>Archaea</taxon>
        <taxon>Methanobacteriati</taxon>
        <taxon>Methanobacteriota</taxon>
        <taxon>Stenosarchaea group</taxon>
        <taxon>Methanomicrobia</taxon>
        <taxon>Methanosarcinales</taxon>
        <taxon>ANME-2 cluster</taxon>
        <taxon>Candidatus Methanoperedentaceae</taxon>
        <taxon>Candidatus Methanoperedens</taxon>
    </lineage>
</organism>
<dbReference type="InterPro" id="IPR015421">
    <property type="entry name" value="PyrdxlP-dep_Trfase_major"/>
</dbReference>
<dbReference type="RefSeq" id="WP_179293948.1">
    <property type="nucleotide sequence ID" value="NZ_FZMP01000178.1"/>
</dbReference>
<dbReference type="Gene3D" id="3.40.640.10">
    <property type="entry name" value="Type I PLP-dependent aspartate aminotransferase-like (Major domain)"/>
    <property type="match status" value="1"/>
</dbReference>
<proteinExistence type="inferred from homology"/>
<dbReference type="GO" id="GO:0006520">
    <property type="term" value="P:amino acid metabolic process"/>
    <property type="evidence" value="ECO:0007669"/>
    <property type="project" value="InterPro"/>
</dbReference>
<dbReference type="PIRSF" id="PIRSF005572">
    <property type="entry name" value="NifS"/>
    <property type="match status" value="1"/>
</dbReference>
<dbReference type="InterPro" id="IPR016454">
    <property type="entry name" value="Cysteine_dSase"/>
</dbReference>
<comment type="subunit">
    <text evidence="9">Homodimer. Forms a heterotetramer with IscU, interacts with other sulfur acceptors.</text>
</comment>
<keyword evidence="3 9" id="KW-0963">Cytoplasm</keyword>
<evidence type="ECO:0000256" key="5">
    <source>
        <dbReference type="ARBA" id="ARBA00022723"/>
    </source>
</evidence>
<dbReference type="InterPro" id="IPR015422">
    <property type="entry name" value="PyrdxlP-dep_Trfase_small"/>
</dbReference>
<dbReference type="PANTHER" id="PTHR11601:SF34">
    <property type="entry name" value="CYSTEINE DESULFURASE"/>
    <property type="match status" value="1"/>
</dbReference>
<protein>
    <recommendedName>
        <fullName evidence="9">Cysteine desulfurase IscS</fullName>
        <ecNumber evidence="9">2.8.1.7</ecNumber>
    </recommendedName>
</protein>
<dbReference type="GO" id="GO:0005737">
    <property type="term" value="C:cytoplasm"/>
    <property type="evidence" value="ECO:0007669"/>
    <property type="project" value="UniProtKB-SubCell"/>
</dbReference>
<evidence type="ECO:0000256" key="2">
    <source>
        <dbReference type="ARBA" id="ARBA00006490"/>
    </source>
</evidence>
<feature type="binding site" evidence="9">
    <location>
        <position position="238"/>
    </location>
    <ligand>
        <name>pyridoxal 5'-phosphate</name>
        <dbReference type="ChEBI" id="CHEBI:597326"/>
    </ligand>
</feature>
<dbReference type="HAMAP" id="MF_00331">
    <property type="entry name" value="Cys_desulf_IscS"/>
    <property type="match status" value="1"/>
</dbReference>
<evidence type="ECO:0000259" key="10">
    <source>
        <dbReference type="Pfam" id="PF00266"/>
    </source>
</evidence>
<dbReference type="InterPro" id="IPR010240">
    <property type="entry name" value="Cys_deSase_IscS"/>
</dbReference>
<dbReference type="GO" id="GO:0046872">
    <property type="term" value="F:metal ion binding"/>
    <property type="evidence" value="ECO:0007669"/>
    <property type="project" value="UniProtKB-KW"/>
</dbReference>
<dbReference type="Pfam" id="PF00266">
    <property type="entry name" value="Aminotran_5"/>
    <property type="match status" value="1"/>
</dbReference>
<keyword evidence="8 9" id="KW-0411">Iron-sulfur</keyword>
<dbReference type="EMBL" id="FZMP01000178">
    <property type="protein sequence ID" value="SNQ61346.1"/>
    <property type="molecule type" value="Genomic_DNA"/>
</dbReference>
<dbReference type="NCBIfam" id="TIGR03402">
    <property type="entry name" value="FeS_nifS"/>
    <property type="match status" value="1"/>
</dbReference>
<evidence type="ECO:0000256" key="9">
    <source>
        <dbReference type="HAMAP-Rule" id="MF_00331"/>
    </source>
</evidence>
<dbReference type="InterPro" id="IPR000192">
    <property type="entry name" value="Aminotrans_V_dom"/>
</dbReference>
<evidence type="ECO:0000256" key="3">
    <source>
        <dbReference type="ARBA" id="ARBA00022490"/>
    </source>
</evidence>
<dbReference type="UniPathway" id="UPA00266"/>
<comment type="similarity">
    <text evidence="2 9">Belongs to the class-V pyridoxal-phosphate-dependent aminotransferase family. NifS/IscS subfamily.</text>
</comment>
<evidence type="ECO:0000256" key="6">
    <source>
        <dbReference type="ARBA" id="ARBA00022898"/>
    </source>
</evidence>
<comment type="miscellaneous">
    <text evidence="9">In Archaea the pyridoxal phosphate cofactor is not covalently bound to Lys but ligated by other amino acids.</text>
</comment>
<dbReference type="GO" id="GO:0031071">
    <property type="term" value="F:cysteine desulfurase activity"/>
    <property type="evidence" value="ECO:0007669"/>
    <property type="project" value="UniProtKB-UniRule"/>
</dbReference>
<keyword evidence="5 9" id="KW-0479">Metal-binding</keyword>
<feature type="binding site" description="via persulfide group" evidence="9">
    <location>
        <position position="324"/>
    </location>
    <ligand>
        <name>[2Fe-2S] cluster</name>
        <dbReference type="ChEBI" id="CHEBI:190135"/>
        <note>ligand shared with IscU</note>
    </ligand>
</feature>
<dbReference type="GO" id="GO:0044571">
    <property type="term" value="P:[2Fe-2S] cluster assembly"/>
    <property type="evidence" value="ECO:0007669"/>
    <property type="project" value="UniProtKB-UniRule"/>
</dbReference>
<feature type="domain" description="Aminotransferase class V" evidence="10">
    <location>
        <begin position="5"/>
        <end position="365"/>
    </location>
</feature>
<sequence>MTRLIYMDHSATTPVDPAVREAMLPYFSEKFGNPSSLYSIGREARRAIEEARQKVADLIGAKKEEIIFTGSGTESDNLAIKGTVYRNRKKGDHIITSSIEHHAVLNTCKYLEKQGFKVTYLPVNHEGLVNPADVESAITPKTILISVMHANNEIGTIQPIEEIGKIAKEKEIPFHTDAVQTAGKIPFNVDALGVNLLSMSAHKIYGPKGVGALYIRKGTFVEPQLHGGGHERNLRSSTENVPGIVGFGKAAGLAKEHLPQEEALAKLRDSLIRGVLEIKESYLNGHPTKRLPNNANFRFSYIEGESMILNLDMKGIAASTGSACSSTSLEPSHVLLAIGLKPEESHGSLRLTLGHENTQEDVDYVVSVLPEIVNKLRMISPLAR</sequence>
<evidence type="ECO:0000256" key="1">
    <source>
        <dbReference type="ARBA" id="ARBA00001933"/>
    </source>
</evidence>
<dbReference type="FunFam" id="3.40.640.10:FF:000003">
    <property type="entry name" value="Cysteine desulfurase IscS"/>
    <property type="match status" value="1"/>
</dbReference>
<dbReference type="NCBIfam" id="NF002806">
    <property type="entry name" value="PRK02948.1"/>
    <property type="match status" value="1"/>
</dbReference>
<comment type="pathway">
    <text evidence="9">Cofactor biosynthesis; iron-sulfur cluster biosynthesis.</text>
</comment>
<comment type="cofactor">
    <cofactor evidence="1 9">
        <name>pyridoxal 5'-phosphate</name>
        <dbReference type="ChEBI" id="CHEBI:597326"/>
    </cofactor>
</comment>
<evidence type="ECO:0000256" key="8">
    <source>
        <dbReference type="ARBA" id="ARBA00023014"/>
    </source>
</evidence>
<evidence type="ECO:0000256" key="4">
    <source>
        <dbReference type="ARBA" id="ARBA00022679"/>
    </source>
</evidence>
<dbReference type="EC" id="2.8.1.7" evidence="9"/>
<feature type="binding site" evidence="9">
    <location>
        <begin position="200"/>
        <end position="202"/>
    </location>
    <ligand>
        <name>pyridoxal 5'-phosphate</name>
        <dbReference type="ChEBI" id="CHEBI:597326"/>
    </ligand>
</feature>
<dbReference type="Proteomes" id="UP000218615">
    <property type="component" value="Unassembled WGS sequence"/>
</dbReference>
<feature type="binding site" evidence="9">
    <location>
        <begin position="72"/>
        <end position="73"/>
    </location>
    <ligand>
        <name>pyridoxal 5'-phosphate</name>
        <dbReference type="ChEBI" id="CHEBI:597326"/>
    </ligand>
</feature>
<comment type="function">
    <text evidence="9">Master enzyme that delivers sulfur to a number of partners involved in Fe-S cluster assembly, tRNA modification or cofactor biosynthesis. Catalyzes the removal of elemental sulfur atoms from cysteine to produce alanine. Functions as a sulfur delivery protein for Fe-S cluster synthesis onto IscU, an Fe-S scaffold assembly protein, as well as other S acceptor proteins.</text>
</comment>
<comment type="subcellular location">
    <subcellularLocation>
        <location evidence="9">Cytoplasm</location>
    </subcellularLocation>
</comment>
<feature type="active site" description="Cysteine persulfide intermediate" evidence="9">
    <location>
        <position position="324"/>
    </location>
</feature>
<dbReference type="STRING" id="1392998.ANME2D_03442"/>
<dbReference type="PANTHER" id="PTHR11601">
    <property type="entry name" value="CYSTEINE DESULFURYLASE FAMILY MEMBER"/>
    <property type="match status" value="1"/>
</dbReference>
<keyword evidence="4 9" id="KW-0808">Transferase</keyword>
<feature type="binding site" evidence="9">
    <location>
        <position position="180"/>
    </location>
    <ligand>
        <name>pyridoxal 5'-phosphate</name>
        <dbReference type="ChEBI" id="CHEBI:597326"/>
    </ligand>
</feature>
<keyword evidence="7 9" id="KW-0408">Iron</keyword>
<feature type="binding site" evidence="9">
    <location>
        <position position="152"/>
    </location>
    <ligand>
        <name>pyridoxal 5'-phosphate</name>
        <dbReference type="ChEBI" id="CHEBI:597326"/>
    </ligand>
</feature>
<dbReference type="InterPro" id="IPR015424">
    <property type="entry name" value="PyrdxlP-dep_Trfase"/>
</dbReference>
<comment type="catalytic activity">
    <reaction evidence="9">
        <text>(sulfur carrier)-H + L-cysteine = (sulfur carrier)-SH + L-alanine</text>
        <dbReference type="Rhea" id="RHEA:43892"/>
        <dbReference type="Rhea" id="RHEA-COMP:14737"/>
        <dbReference type="Rhea" id="RHEA-COMP:14739"/>
        <dbReference type="ChEBI" id="CHEBI:29917"/>
        <dbReference type="ChEBI" id="CHEBI:35235"/>
        <dbReference type="ChEBI" id="CHEBI:57972"/>
        <dbReference type="ChEBI" id="CHEBI:64428"/>
        <dbReference type="EC" id="2.8.1.7"/>
    </reaction>
</comment>
<keyword evidence="12" id="KW-1185">Reference proteome</keyword>
<dbReference type="InterPro" id="IPR017772">
    <property type="entry name" value="Cys_deSase_NifS_bac/arc"/>
</dbReference>
<keyword evidence="6 9" id="KW-0663">Pyridoxal phosphate</keyword>
<keyword evidence="9" id="KW-0001">2Fe-2S</keyword>
<dbReference type="SUPFAM" id="SSF53383">
    <property type="entry name" value="PLP-dependent transferases"/>
    <property type="match status" value="1"/>
</dbReference>
<name>A0A284VPY6_9EURY</name>
<dbReference type="Gene3D" id="3.90.1150.10">
    <property type="entry name" value="Aspartate Aminotransferase, domain 1"/>
    <property type="match status" value="1"/>
</dbReference>
<dbReference type="GO" id="GO:0051537">
    <property type="term" value="F:2 iron, 2 sulfur cluster binding"/>
    <property type="evidence" value="ECO:0007669"/>
    <property type="project" value="UniProtKB-UniRule"/>
</dbReference>
<reference evidence="12" key="1">
    <citation type="submission" date="2017-06" db="EMBL/GenBank/DDBJ databases">
        <authorList>
            <person name="Cremers G."/>
        </authorList>
    </citation>
    <scope>NUCLEOTIDE SEQUENCE [LARGE SCALE GENOMIC DNA]</scope>
</reference>
<evidence type="ECO:0000313" key="11">
    <source>
        <dbReference type="EMBL" id="SNQ61346.1"/>
    </source>
</evidence>